<dbReference type="Pfam" id="PF25563">
    <property type="entry name" value="TPR_SYVN1_N"/>
    <property type="match status" value="1"/>
</dbReference>
<keyword evidence="10 13" id="KW-0472">Membrane</keyword>
<feature type="transmembrane region" description="Helical" evidence="13">
    <location>
        <begin position="212"/>
        <end position="234"/>
    </location>
</feature>
<dbReference type="GO" id="GO:0016567">
    <property type="term" value="P:protein ubiquitination"/>
    <property type="evidence" value="ECO:0007669"/>
    <property type="project" value="TreeGrafter"/>
</dbReference>
<evidence type="ECO:0000313" key="15">
    <source>
        <dbReference type="EMBL" id="KAG2425435.1"/>
    </source>
</evidence>
<reference evidence="15" key="1">
    <citation type="journal article" date="2020" name="bioRxiv">
        <title>Comparative genomics of Chlamydomonas.</title>
        <authorList>
            <person name="Craig R.J."/>
            <person name="Hasan A.R."/>
            <person name="Ness R.W."/>
            <person name="Keightley P.D."/>
        </authorList>
    </citation>
    <scope>NUCLEOTIDE SEQUENCE</scope>
    <source>
        <strain evidence="15">SAG 7.73</strain>
    </source>
</reference>
<feature type="region of interest" description="Disordered" evidence="12">
    <location>
        <begin position="958"/>
        <end position="1020"/>
    </location>
</feature>
<feature type="transmembrane region" description="Helical" evidence="13">
    <location>
        <begin position="109"/>
        <end position="137"/>
    </location>
</feature>
<evidence type="ECO:0000256" key="7">
    <source>
        <dbReference type="ARBA" id="ARBA00022786"/>
    </source>
</evidence>
<evidence type="ECO:0000256" key="3">
    <source>
        <dbReference type="ARBA" id="ARBA00022679"/>
    </source>
</evidence>
<comment type="pathway">
    <text evidence="2">Protein modification; protein ubiquitination.</text>
</comment>
<dbReference type="InterPro" id="IPR057992">
    <property type="entry name" value="TPR_SYVN1_N"/>
</dbReference>
<evidence type="ECO:0000256" key="2">
    <source>
        <dbReference type="ARBA" id="ARBA00004906"/>
    </source>
</evidence>
<feature type="compositionally biased region" description="Basic residues" evidence="12">
    <location>
        <begin position="726"/>
        <end position="736"/>
    </location>
</feature>
<feature type="compositionally biased region" description="Low complexity" evidence="12">
    <location>
        <begin position="857"/>
        <end position="872"/>
    </location>
</feature>
<dbReference type="GO" id="GO:0061630">
    <property type="term" value="F:ubiquitin protein ligase activity"/>
    <property type="evidence" value="ECO:0007669"/>
    <property type="project" value="TreeGrafter"/>
</dbReference>
<dbReference type="AlphaFoldDB" id="A0A835SRR4"/>
<keyword evidence="9 13" id="KW-1133">Transmembrane helix</keyword>
<feature type="transmembrane region" description="Helical" evidence="13">
    <location>
        <begin position="149"/>
        <end position="165"/>
    </location>
</feature>
<dbReference type="EMBL" id="JAEHOC010000055">
    <property type="protein sequence ID" value="KAG2425435.1"/>
    <property type="molecule type" value="Genomic_DNA"/>
</dbReference>
<keyword evidence="4 13" id="KW-0812">Transmembrane</keyword>
<feature type="compositionally biased region" description="Low complexity" evidence="12">
    <location>
        <begin position="737"/>
        <end position="754"/>
    </location>
</feature>
<evidence type="ECO:0000256" key="12">
    <source>
        <dbReference type="SAM" id="MobiDB-lite"/>
    </source>
</evidence>
<evidence type="ECO:0000256" key="8">
    <source>
        <dbReference type="ARBA" id="ARBA00022833"/>
    </source>
</evidence>
<dbReference type="InterPro" id="IPR001841">
    <property type="entry name" value="Znf_RING"/>
</dbReference>
<gene>
    <name evidence="15" type="ORF">HXX76_013646</name>
</gene>
<dbReference type="Pfam" id="PF13639">
    <property type="entry name" value="zf-RING_2"/>
    <property type="match status" value="1"/>
</dbReference>
<keyword evidence="5" id="KW-0479">Metal-binding</keyword>
<dbReference type="InterPro" id="IPR013083">
    <property type="entry name" value="Znf_RING/FYVE/PHD"/>
</dbReference>
<feature type="transmembrane region" description="Helical" evidence="13">
    <location>
        <begin position="12"/>
        <end position="29"/>
    </location>
</feature>
<dbReference type="PANTHER" id="PTHR15067:SF4">
    <property type="entry name" value="E3 UBIQUITIN-PROTEIN LIGASE RNF8"/>
    <property type="match status" value="1"/>
</dbReference>
<keyword evidence="3" id="KW-0808">Transferase</keyword>
<evidence type="ECO:0000256" key="10">
    <source>
        <dbReference type="ARBA" id="ARBA00023136"/>
    </source>
</evidence>
<dbReference type="PROSITE" id="PS50089">
    <property type="entry name" value="ZF_RING_2"/>
    <property type="match status" value="1"/>
</dbReference>
<organism evidence="15 16">
    <name type="scientific">Chlamydomonas incerta</name>
    <dbReference type="NCBI Taxonomy" id="51695"/>
    <lineage>
        <taxon>Eukaryota</taxon>
        <taxon>Viridiplantae</taxon>
        <taxon>Chlorophyta</taxon>
        <taxon>core chlorophytes</taxon>
        <taxon>Chlorophyceae</taxon>
        <taxon>CS clade</taxon>
        <taxon>Chlamydomonadales</taxon>
        <taxon>Chlamydomonadaceae</taxon>
        <taxon>Chlamydomonas</taxon>
    </lineage>
</organism>
<feature type="transmembrane region" description="Helical" evidence="13">
    <location>
        <begin position="171"/>
        <end position="191"/>
    </location>
</feature>
<feature type="compositionally biased region" description="Basic and acidic residues" evidence="12">
    <location>
        <begin position="650"/>
        <end position="663"/>
    </location>
</feature>
<keyword evidence="6 11" id="KW-0863">Zinc-finger</keyword>
<proteinExistence type="predicted"/>
<dbReference type="Proteomes" id="UP000650467">
    <property type="component" value="Unassembled WGS sequence"/>
</dbReference>
<dbReference type="OrthoDB" id="7759664at2759"/>
<evidence type="ECO:0000256" key="5">
    <source>
        <dbReference type="ARBA" id="ARBA00022723"/>
    </source>
</evidence>
<feature type="compositionally biased region" description="Basic residues" evidence="12">
    <location>
        <begin position="598"/>
        <end position="609"/>
    </location>
</feature>
<dbReference type="Gene3D" id="3.30.40.10">
    <property type="entry name" value="Zinc/RING finger domain, C3HC4 (zinc finger)"/>
    <property type="match status" value="1"/>
</dbReference>
<dbReference type="SMART" id="SM00184">
    <property type="entry name" value="RING"/>
    <property type="match status" value="1"/>
</dbReference>
<evidence type="ECO:0000256" key="4">
    <source>
        <dbReference type="ARBA" id="ARBA00022692"/>
    </source>
</evidence>
<sequence length="1020" mass="105452">METGARNSRIAVSIGAYFGTSVASFAWLVQRSLPARGNRTWWQLLSDLDTFWERTLNAAALHGPSSIGPADAGAAAPGPGAAPRPTTAAGAAAALWYGSAGDLVSPSEMALFVGINVWLSGLALGALITVSVFLGRLTAAESARLSHRLLRVAVFKMVFLGHVLRGDPRDVALWLAWFAVVAYLRAFGGAAKDRLESLLTAPGVQPSRHVRAVCLLLLVLGYNAVAFGMIVAMFPPAATVPASAASPGAWLSSSRALLAGCDAAVIAIDGTKTLLRYAVHMLDRYRCQRAAAAITAAAAAAAAADDADADGEAAAAALAAAWAAGGAAAAAGGGGGGGGGWSGKGSFLYYVELVADVLMHGVTLAHYMHVWFLHGLSFHLSDAVLFLDMRAVLLSLLRRLRSHLSYRAATHRLNTCFRDVYAPGAGPGAGAKGGDYGVVEGAEGVVAAEGVAAAPLPPHGLDCTICLDAISHVGKQLPCGHCFHLACLRAWLQQSGSESFTCPNCRKPIMVVPGGGAEDGGGRGGAGRGRSWWPLRLLDAAYVRLVVALEPLLLSLLIRLALWLGTRTHTRRRTRAAGGPAPPREGYGESPGPESLLRRRHGRSRRRHGGGAVTSSDVDGREVDSGDDAAMADQTTSGDDHHPGYGRRRGPPDHEFTIYHRETDDGDEDDEEEDGDEEEHEQGGSGDEGEEGDEGEGDEGEGEAEQEESEEVFRTQGWFGEIEVRRSRRYLTRRPRQQQQQRDASDAAAAAARGRQGGLAGWFAGLRRRTTRAGAGVAHEAAAAAGGGGGAGPGPSSLAAAAAAAEAAEAAGAQGYYVDDDDYDPYAYPHDAYPHDDDDDEEEEEEEEEDEEEEAALWEAEAADVVPPLRGGAAAGGRRPRAAAAAAAGRGRGRGRRGLPPPPPLPLLPRAAEEVPTFSGDVLAGQAVAAARRLGASLSGSLRSSWAVGGVCAGAVAGGGGDDHGEVCSRPTPRISTRRRRAAGAAAAGAGTGGGAAAVDGLPGGGRRTRSAARRGAAAE</sequence>
<keyword evidence="8" id="KW-0862">Zinc</keyword>
<feature type="domain" description="RING-type" evidence="14">
    <location>
        <begin position="463"/>
        <end position="506"/>
    </location>
</feature>
<feature type="compositionally biased region" description="Acidic residues" evidence="12">
    <location>
        <begin position="836"/>
        <end position="856"/>
    </location>
</feature>
<evidence type="ECO:0000256" key="13">
    <source>
        <dbReference type="SAM" id="Phobius"/>
    </source>
</evidence>
<feature type="region of interest" description="Disordered" evidence="12">
    <location>
        <begin position="571"/>
        <end position="910"/>
    </location>
</feature>
<keyword evidence="7" id="KW-0833">Ubl conjugation pathway</keyword>
<feature type="compositionally biased region" description="Low complexity" evidence="12">
    <location>
        <begin position="772"/>
        <end position="784"/>
    </location>
</feature>
<evidence type="ECO:0000256" key="11">
    <source>
        <dbReference type="PROSITE-ProRule" id="PRU00175"/>
    </source>
</evidence>
<feature type="compositionally biased region" description="Acidic residues" evidence="12">
    <location>
        <begin position="687"/>
        <end position="710"/>
    </location>
</feature>
<feature type="compositionally biased region" description="Low complexity" evidence="12">
    <location>
        <begin position="794"/>
        <end position="813"/>
    </location>
</feature>
<evidence type="ECO:0000256" key="6">
    <source>
        <dbReference type="ARBA" id="ARBA00022771"/>
    </source>
</evidence>
<accession>A0A835SRR4</accession>
<evidence type="ECO:0000256" key="9">
    <source>
        <dbReference type="ARBA" id="ARBA00022989"/>
    </source>
</evidence>
<feature type="compositionally biased region" description="Gly residues" evidence="12">
    <location>
        <begin position="990"/>
        <end position="1006"/>
    </location>
</feature>
<feature type="compositionally biased region" description="Acidic residues" evidence="12">
    <location>
        <begin position="664"/>
        <end position="680"/>
    </location>
</feature>
<dbReference type="GO" id="GO:0006511">
    <property type="term" value="P:ubiquitin-dependent protein catabolic process"/>
    <property type="evidence" value="ECO:0007669"/>
    <property type="project" value="TreeGrafter"/>
</dbReference>
<dbReference type="GO" id="GO:0008270">
    <property type="term" value="F:zinc ion binding"/>
    <property type="evidence" value="ECO:0007669"/>
    <property type="project" value="UniProtKB-KW"/>
</dbReference>
<protein>
    <recommendedName>
        <fullName evidence="14">RING-type domain-containing protein</fullName>
    </recommendedName>
</protein>
<dbReference type="GO" id="GO:0005829">
    <property type="term" value="C:cytosol"/>
    <property type="evidence" value="ECO:0007669"/>
    <property type="project" value="TreeGrafter"/>
</dbReference>
<keyword evidence="16" id="KW-1185">Reference proteome</keyword>
<dbReference type="GO" id="GO:0000151">
    <property type="term" value="C:ubiquitin ligase complex"/>
    <property type="evidence" value="ECO:0007669"/>
    <property type="project" value="TreeGrafter"/>
</dbReference>
<evidence type="ECO:0000256" key="1">
    <source>
        <dbReference type="ARBA" id="ARBA00004141"/>
    </source>
</evidence>
<name>A0A835SRR4_CHLIN</name>
<evidence type="ECO:0000313" key="16">
    <source>
        <dbReference type="Proteomes" id="UP000650467"/>
    </source>
</evidence>
<dbReference type="PANTHER" id="PTHR15067">
    <property type="entry name" value="E3 UBIQUITIN-PROTEIN LIGASE RNF8"/>
    <property type="match status" value="1"/>
</dbReference>
<comment type="caution">
    <text evidence="15">The sequence shown here is derived from an EMBL/GenBank/DDBJ whole genome shotgun (WGS) entry which is preliminary data.</text>
</comment>
<dbReference type="SUPFAM" id="SSF57850">
    <property type="entry name" value="RING/U-box"/>
    <property type="match status" value="1"/>
</dbReference>
<comment type="subcellular location">
    <subcellularLocation>
        <location evidence="1">Membrane</location>
        <topology evidence="1">Multi-pass membrane protein</topology>
    </subcellularLocation>
</comment>
<evidence type="ECO:0000259" key="14">
    <source>
        <dbReference type="PROSITE" id="PS50089"/>
    </source>
</evidence>